<dbReference type="Gene3D" id="3.40.50.300">
    <property type="entry name" value="P-loop containing nucleotide triphosphate hydrolases"/>
    <property type="match status" value="1"/>
</dbReference>
<feature type="coiled-coil region" evidence="1">
    <location>
        <begin position="703"/>
        <end position="780"/>
    </location>
</feature>
<dbReference type="GO" id="GO:0000731">
    <property type="term" value="P:DNA synthesis involved in DNA repair"/>
    <property type="evidence" value="ECO:0007669"/>
    <property type="project" value="TreeGrafter"/>
</dbReference>
<evidence type="ECO:0000313" key="3">
    <source>
        <dbReference type="Proteomes" id="UP000243688"/>
    </source>
</evidence>
<feature type="coiled-coil region" evidence="1">
    <location>
        <begin position="445"/>
        <end position="479"/>
    </location>
</feature>
<evidence type="ECO:0000256" key="1">
    <source>
        <dbReference type="SAM" id="Coils"/>
    </source>
</evidence>
<gene>
    <name evidence="2" type="ORF">BLM47_11590</name>
</gene>
<accession>A0A2A6DYK7</accession>
<dbReference type="EMBL" id="MOXJ01000033">
    <property type="protein sequence ID" value="PDO09619.1"/>
    <property type="molecule type" value="Genomic_DNA"/>
</dbReference>
<dbReference type="SUPFAM" id="SSF52540">
    <property type="entry name" value="P-loop containing nucleoside triphosphate hydrolases"/>
    <property type="match status" value="1"/>
</dbReference>
<feature type="coiled-coil region" evidence="1">
    <location>
        <begin position="230"/>
        <end position="368"/>
    </location>
</feature>
<dbReference type="Pfam" id="PF13555">
    <property type="entry name" value="AAA_29"/>
    <property type="match status" value="1"/>
</dbReference>
<evidence type="ECO:0000313" key="2">
    <source>
        <dbReference type="EMBL" id="PDO09619.1"/>
    </source>
</evidence>
<dbReference type="PANTHER" id="PTHR32182">
    <property type="entry name" value="DNA REPLICATION AND REPAIR PROTEIN RECF"/>
    <property type="match status" value="1"/>
</dbReference>
<keyword evidence="1" id="KW-0175">Coiled coil</keyword>
<sequence>MKWLTRLRLINWHYFQDESLTFGKQTLIVGKSGAGKSTIIDAMQVLFVADQRQIRFNSAAHENAKRDLRGYLKGKIGDDERMYVRDQTDFTSYLLAEFWDDEQQDAFVVGYVADVHRDGDIADCHFILNGIHLDALELVKSDGKLRNRDEFCRFYGEFDPGASASSARYRPVFERNKSQFQRALLNRFGQLRDRFFSVFTKAIAFRPIQNVRHFVEECILDARELELGVMRENFEYHEKYRRELEELERRREDLLRIREAHAQYVQLRELTEEQEYVVLRLIHQEAVEAFEEAERRREEAEQGLARWRERRESFAAQKLEAEEHRDAAYRAWQNDDGERRRQTLAERLAGLEEERSRLEAHRTECLKELRRWKRVLAELAVAGEAVGGDHTVVSGGLTAAPIPAEAAAALEAAAEAVERGESDAGRLDGLGARLREAGGRLAAWREVQANEVVALRAELEQLDARIAELDAMIEGLRQKRRPYRKELLNLKRLLEERLGPGAKVRVFCEEMEIVDETWRDAVEGYLHTQRFDLLVDPDRFEEALALYEREKRRERLDGVGLVDTEKERVRLGRREPGSLAEAVAADDPVVRAHADNLLGRVMKAKDERELRLHHTAVTATCMLYHHYVARQIPRERYEIPYIGAKAIERQLEIRLAEREETARARDRLARRLEEAERRLRAVPGEPVFLFERLAERIGVTADIARLDERIADVRRELGSLDLRQAERLRAEYERWVREVKRWDERLEEAAKEIGRHEIELRNAETDAQRLADRCADAEAAWRRWTAVHGEEAERRALVRWEDALRQDGPTSRKRENWDNNRKGNVSRREKQWEMLKDLRRRFNIVHHFDGPAEDEDNARYDELLHNIEHLDIPKYRDKVREALRDAEEQFKSQFVYKLREAIHDARREFRELNAALEQFSFSSDRYRFELAPSERYRKFYDAVMDPRVMEEGSLFDVAGDERQAVLQDLFDRLIRGEAGDMEEFTDYRRYLDYDIVVTSGDARYRFSQVLREKSGGETQTPFYIAILASFHHLYASPRAIRLAVFDEAFSKMDEDRIRASLRLIRRMNLQLVLAAPDEKLQIILPEVSTVNVVTRIGHRCFVDLLEHSAGRQEFADEAGGAVAGAGKEAASEQGTLF</sequence>
<evidence type="ECO:0008006" key="4">
    <source>
        <dbReference type="Google" id="ProtNLM"/>
    </source>
</evidence>
<dbReference type="Proteomes" id="UP000243688">
    <property type="component" value="Unassembled WGS sequence"/>
</dbReference>
<dbReference type="InterPro" id="IPR027417">
    <property type="entry name" value="P-loop_NTPase"/>
</dbReference>
<name>A0A2A6DYK7_9BACL</name>
<dbReference type="GO" id="GO:0006302">
    <property type="term" value="P:double-strand break repair"/>
    <property type="evidence" value="ECO:0007669"/>
    <property type="project" value="TreeGrafter"/>
</dbReference>
<reference evidence="2 3" key="1">
    <citation type="submission" date="2016-12" db="EMBL/GenBank/DDBJ databases">
        <title>Candidatus Reconcilibacillus cellulovorans genome.</title>
        <authorList>
            <person name="Kolinko S."/>
            <person name="Wu Y.-W."/>
            <person name="Tachea F."/>
            <person name="Denzel E."/>
            <person name="Hiras J."/>
            <person name="Baecker N."/>
            <person name="Chan L.J."/>
            <person name="Eichorst S.A."/>
            <person name="Frey D."/>
            <person name="Adams P.D."/>
            <person name="Pray T."/>
            <person name="Tanjore D."/>
            <person name="Petzold C.J."/>
            <person name="Gladden J.M."/>
            <person name="Simmons B.A."/>
            <person name="Singer S.W."/>
        </authorList>
    </citation>
    <scope>NUCLEOTIDE SEQUENCE [LARGE SCALE GENOMIC DNA]</scope>
    <source>
        <strain evidence="2">JTherm</strain>
    </source>
</reference>
<dbReference type="Pfam" id="PF13558">
    <property type="entry name" value="SbcC_Walker_B"/>
    <property type="match status" value="1"/>
</dbReference>
<dbReference type="Gene3D" id="3.40.1140.10">
    <property type="match status" value="1"/>
</dbReference>
<proteinExistence type="predicted"/>
<comment type="caution">
    <text evidence="2">The sequence shown here is derived from an EMBL/GenBank/DDBJ whole genome shotgun (WGS) entry which is preliminary data.</text>
</comment>
<organism evidence="2 3">
    <name type="scientific">Candidatus Reconcilbacillus cellulovorans</name>
    <dbReference type="NCBI Taxonomy" id="1906605"/>
    <lineage>
        <taxon>Bacteria</taxon>
        <taxon>Bacillati</taxon>
        <taxon>Bacillota</taxon>
        <taxon>Bacilli</taxon>
        <taxon>Bacillales</taxon>
        <taxon>Paenibacillaceae</taxon>
        <taxon>Candidatus Reconcilbacillus</taxon>
    </lineage>
</organism>
<dbReference type="AlphaFoldDB" id="A0A2A6DYK7"/>
<dbReference type="PANTHER" id="PTHR32182:SF0">
    <property type="entry name" value="DNA REPLICATION AND REPAIR PROTEIN RECF"/>
    <property type="match status" value="1"/>
</dbReference>
<protein>
    <recommendedName>
        <fullName evidence="4">ATPase</fullName>
    </recommendedName>
</protein>